<reference evidence="2 3" key="1">
    <citation type="journal article" date="2011" name="J. Bacteriol.">
        <title>Complete genome sequences of two hemotropic Mycoplasmas, Mycoplasma haemofelis strain Ohio2 and Mycoplasma suis strain Illinois.</title>
        <authorList>
            <person name="Messick J.B."/>
            <person name="Santos A.P."/>
            <person name="Guimaraes A.M."/>
        </authorList>
    </citation>
    <scope>NUCLEOTIDE SEQUENCE [LARGE SCALE GENOMIC DNA]</scope>
    <source>
        <strain evidence="2 3">Illinois</strain>
    </source>
</reference>
<protein>
    <submittedName>
        <fullName evidence="2">Uncharacterized protein</fullName>
    </submittedName>
</protein>
<dbReference type="Proteomes" id="UP000007484">
    <property type="component" value="Chromosome"/>
</dbReference>
<organism evidence="2 3">
    <name type="scientific">Mycoplasma suis (strain Illinois)</name>
    <dbReference type="NCBI Taxonomy" id="768700"/>
    <lineage>
        <taxon>Bacteria</taxon>
        <taxon>Bacillati</taxon>
        <taxon>Mycoplasmatota</taxon>
        <taxon>Mollicutes</taxon>
        <taxon>Mycoplasmataceae</taxon>
        <taxon>Mycoplasma</taxon>
    </lineage>
</organism>
<dbReference type="HOGENOM" id="CLU_071808_0_0_14"/>
<dbReference type="EMBL" id="CP002525">
    <property type="protein sequence ID" value="ADX97796.1"/>
    <property type="molecule type" value="Genomic_DNA"/>
</dbReference>
<proteinExistence type="predicted"/>
<evidence type="ECO:0000256" key="1">
    <source>
        <dbReference type="SAM" id="MobiDB-lite"/>
    </source>
</evidence>
<evidence type="ECO:0000313" key="3">
    <source>
        <dbReference type="Proteomes" id="UP000007484"/>
    </source>
</evidence>
<sequence>MSIISLTKGIITLSTAGGAALGGYFAKSSFSDFSNETENQEKKLFPKSERRESIKDDADSKKLEVTPTFPREKDESFDNQVPSQIESNHTTGIKDPTREESLMKKGASWDDFLNELENNSEFKYWDKDNGEEQEEIHLVSEYIRYYYVDNEEERSSNCETWYSWGDNIENIQKNKCSDFSEKRSSWGERSSYKPAIWLKVDMDYSERALREYKLIDETTDYKKTNGSWTTKNWLCTLEKVSGNFLIACDFYQNPKIT</sequence>
<dbReference type="RefSeq" id="WP_013609744.1">
    <property type="nucleotide sequence ID" value="NC_015155.1"/>
</dbReference>
<name>F0QQM6_MYCSL</name>
<feature type="compositionally biased region" description="Basic and acidic residues" evidence="1">
    <location>
        <begin position="39"/>
        <end position="76"/>
    </location>
</feature>
<dbReference type="AlphaFoldDB" id="F0QQM6"/>
<gene>
    <name evidence="2" type="ordered locus">MSU_0252</name>
</gene>
<feature type="region of interest" description="Disordered" evidence="1">
    <location>
        <begin position="32"/>
        <end position="99"/>
    </location>
</feature>
<feature type="compositionally biased region" description="Polar residues" evidence="1">
    <location>
        <begin position="78"/>
        <end position="91"/>
    </location>
</feature>
<evidence type="ECO:0000313" key="2">
    <source>
        <dbReference type="EMBL" id="ADX97796.1"/>
    </source>
</evidence>
<dbReference type="STRING" id="768700.MSU_0252"/>
<accession>F0QQM6</accession>
<keyword evidence="3" id="KW-1185">Reference proteome</keyword>
<dbReference type="KEGG" id="mss:MSU_0252"/>